<evidence type="ECO:0000256" key="2">
    <source>
        <dbReference type="ARBA" id="ARBA00007399"/>
    </source>
</evidence>
<dbReference type="Pfam" id="PF00345">
    <property type="entry name" value="PapD_N"/>
    <property type="match status" value="1"/>
</dbReference>
<dbReference type="EMBL" id="CP016895">
    <property type="protein sequence ID" value="AOA57328.1"/>
    <property type="molecule type" value="Genomic_DNA"/>
</dbReference>
<dbReference type="InterPro" id="IPR018046">
    <property type="entry name" value="Pili_assmbl_chaperone_CS"/>
</dbReference>
<dbReference type="RefSeq" id="WP_067552162.1">
    <property type="nucleotide sequence ID" value="NZ_CP016895.1"/>
</dbReference>
<sequence length="241" mass="27362">MRTGLLAVTLMILATQNVYSDVTITGTRIIFPSNQDSVTVQLNNPAKTPALIQSWLDDGDPKVIPSADKIPFILVPALTTIQPQKGQMIRLLAKDTSHLPKDRETLYWFNILDIPPTSTDSSEKNKLNISIRSRIKLFYRPIKLNMTQDKAFTALSFKYLNSDQSIKISNPSPYYISFMNLSLNPEQDNLRYSEPLMVAPFSDEVIKPKLTFKPYQVKYELINDYGSSNAFTTNIEEAFDE</sequence>
<feature type="domain" description="Pili assembly chaperone C-terminal" evidence="11">
    <location>
        <begin position="168"/>
        <end position="228"/>
    </location>
</feature>
<comment type="similarity">
    <text evidence="2 8">Belongs to the periplasmic pilus chaperone family.</text>
</comment>
<dbReference type="PANTHER" id="PTHR30251">
    <property type="entry name" value="PILUS ASSEMBLY CHAPERONE"/>
    <property type="match status" value="1"/>
</dbReference>
<evidence type="ECO:0000256" key="3">
    <source>
        <dbReference type="ARBA" id="ARBA00022558"/>
    </source>
</evidence>
<evidence type="ECO:0000256" key="8">
    <source>
        <dbReference type="RuleBase" id="RU003918"/>
    </source>
</evidence>
<dbReference type="PANTHER" id="PTHR30251:SF2">
    <property type="entry name" value="FIMBRIAL CHAPERONE YADV-RELATED"/>
    <property type="match status" value="1"/>
</dbReference>
<dbReference type="InterPro" id="IPR036316">
    <property type="entry name" value="Pili_assmbl_chap_C_dom_sf"/>
</dbReference>
<dbReference type="InterPro" id="IPR050643">
    <property type="entry name" value="Periplasmic_pilus_chap"/>
</dbReference>
<dbReference type="Proteomes" id="UP000093391">
    <property type="component" value="Chromosome"/>
</dbReference>
<evidence type="ECO:0000256" key="6">
    <source>
        <dbReference type="ARBA" id="ARBA00023186"/>
    </source>
</evidence>
<feature type="signal peptide" evidence="9">
    <location>
        <begin position="1"/>
        <end position="20"/>
    </location>
</feature>
<dbReference type="KEGG" id="ala:BFG52_02455"/>
<comment type="subcellular location">
    <subcellularLocation>
        <location evidence="1 8">Periplasm</location>
    </subcellularLocation>
</comment>
<evidence type="ECO:0000256" key="1">
    <source>
        <dbReference type="ARBA" id="ARBA00004418"/>
    </source>
</evidence>
<evidence type="ECO:0000259" key="11">
    <source>
        <dbReference type="Pfam" id="PF02753"/>
    </source>
</evidence>
<gene>
    <name evidence="12" type="ORF">BFG52_02455</name>
</gene>
<reference evidence="12 13" key="1">
    <citation type="submission" date="2016-08" db="EMBL/GenBank/DDBJ databases">
        <authorList>
            <person name="Seilhamer J.J."/>
        </authorList>
    </citation>
    <scope>NUCLEOTIDE SEQUENCE [LARGE SCALE GENOMIC DNA]</scope>
    <source>
        <strain evidence="12 13">BRTC-1</strain>
    </source>
</reference>
<keyword evidence="13" id="KW-1185">Reference proteome</keyword>
<organism evidence="12 13">
    <name type="scientific">Acinetobacter larvae</name>
    <dbReference type="NCBI Taxonomy" id="1789224"/>
    <lineage>
        <taxon>Bacteria</taxon>
        <taxon>Pseudomonadati</taxon>
        <taxon>Pseudomonadota</taxon>
        <taxon>Gammaproteobacteria</taxon>
        <taxon>Moraxellales</taxon>
        <taxon>Moraxellaceae</taxon>
        <taxon>Acinetobacter</taxon>
    </lineage>
</organism>
<keyword evidence="4 9" id="KW-0732">Signal</keyword>
<dbReference type="STRING" id="1789224.BFG52_02455"/>
<dbReference type="SUPFAM" id="SSF49584">
    <property type="entry name" value="Periplasmic chaperone C-domain"/>
    <property type="match status" value="1"/>
</dbReference>
<evidence type="ECO:0000259" key="10">
    <source>
        <dbReference type="Pfam" id="PF00345"/>
    </source>
</evidence>
<dbReference type="PRINTS" id="PR00969">
    <property type="entry name" value="CHAPERONPILI"/>
</dbReference>
<protein>
    <submittedName>
        <fullName evidence="12">Fimbrial chaperone protein</fullName>
    </submittedName>
</protein>
<dbReference type="Gene3D" id="2.60.40.10">
    <property type="entry name" value="Immunoglobulins"/>
    <property type="match status" value="2"/>
</dbReference>
<dbReference type="InterPro" id="IPR016148">
    <property type="entry name" value="Pili_assmbl_chaperone_C"/>
</dbReference>
<keyword evidence="6 8" id="KW-0143">Chaperone</keyword>
<keyword evidence="7" id="KW-0393">Immunoglobulin domain</keyword>
<evidence type="ECO:0000256" key="9">
    <source>
        <dbReference type="SAM" id="SignalP"/>
    </source>
</evidence>
<keyword evidence="3" id="KW-1029">Fimbrium biogenesis</keyword>
<evidence type="ECO:0000313" key="12">
    <source>
        <dbReference type="EMBL" id="AOA57328.1"/>
    </source>
</evidence>
<name>A0A1B2LWK4_9GAMM</name>
<dbReference type="FunFam" id="2.60.40.10:FF:000458">
    <property type="entry name" value="Molecular chaperone FimC"/>
    <property type="match status" value="1"/>
</dbReference>
<dbReference type="InterPro" id="IPR016147">
    <property type="entry name" value="Pili_assmbl_chaperone_N"/>
</dbReference>
<dbReference type="InterPro" id="IPR013783">
    <property type="entry name" value="Ig-like_fold"/>
</dbReference>
<evidence type="ECO:0000256" key="7">
    <source>
        <dbReference type="ARBA" id="ARBA00023319"/>
    </source>
</evidence>
<accession>A0A1B2LWK4</accession>
<dbReference type="SUPFAM" id="SSF49354">
    <property type="entry name" value="PapD-like"/>
    <property type="match status" value="1"/>
</dbReference>
<dbReference type="Pfam" id="PF02753">
    <property type="entry name" value="PapD_C"/>
    <property type="match status" value="1"/>
</dbReference>
<dbReference type="InterPro" id="IPR001829">
    <property type="entry name" value="Pili_assmbl_chaperone_bac"/>
</dbReference>
<dbReference type="AlphaFoldDB" id="A0A1B2LWK4"/>
<evidence type="ECO:0000256" key="5">
    <source>
        <dbReference type="ARBA" id="ARBA00022764"/>
    </source>
</evidence>
<proteinExistence type="inferred from homology"/>
<dbReference type="PROSITE" id="PS00635">
    <property type="entry name" value="PILI_CHAPERONE"/>
    <property type="match status" value="1"/>
</dbReference>
<keyword evidence="5" id="KW-0574">Periplasm</keyword>
<evidence type="ECO:0000256" key="4">
    <source>
        <dbReference type="ARBA" id="ARBA00022729"/>
    </source>
</evidence>
<dbReference type="GO" id="GO:0071555">
    <property type="term" value="P:cell wall organization"/>
    <property type="evidence" value="ECO:0007669"/>
    <property type="project" value="InterPro"/>
</dbReference>
<feature type="domain" description="Pili assembly chaperone N-terminal" evidence="10">
    <location>
        <begin position="22"/>
        <end position="144"/>
    </location>
</feature>
<dbReference type="GO" id="GO:0030288">
    <property type="term" value="C:outer membrane-bounded periplasmic space"/>
    <property type="evidence" value="ECO:0007669"/>
    <property type="project" value="InterPro"/>
</dbReference>
<evidence type="ECO:0000313" key="13">
    <source>
        <dbReference type="Proteomes" id="UP000093391"/>
    </source>
</evidence>
<dbReference type="OrthoDB" id="9131059at2"/>
<feature type="chain" id="PRO_5008539851" evidence="9">
    <location>
        <begin position="21"/>
        <end position="241"/>
    </location>
</feature>
<dbReference type="InterPro" id="IPR008962">
    <property type="entry name" value="PapD-like_sf"/>
</dbReference>